<keyword evidence="5" id="KW-0479">Metal-binding</keyword>
<comment type="pathway">
    <text evidence="2">Protein modification; protein sumoylation.</text>
</comment>
<evidence type="ECO:0000256" key="4">
    <source>
        <dbReference type="ARBA" id="ARBA00022679"/>
    </source>
</evidence>
<sequence>MGHGLLENRLLSNFGQGTGLMPTTSTATRQHAETDFLSDFTLNIESSGRILQLLRSNEKIAQRIQQGQQFVMDAACDAEELKLKSKVTIRIPFYEEILLTAVAYTFYQVVALGDDIRKCINLEAKLHHQEETLKQLNSQILDGQQIKSMVTFYNEHQHEYEERQSQVSESTKYKQHDAYREFKQRLWDVHHNDEDMPPSEDENSDEDIIVGRAKQSLTCPLTTVYFENPVMSKLCKHNFSRHAIIQLFTPHNHAIECPIPGCDKHISKNDLVQNHLLAQKVEQAKRQEAQRSKANTD</sequence>
<comment type="subcellular location">
    <subcellularLocation>
        <location evidence="1">Nucleus</location>
    </subcellularLocation>
</comment>
<dbReference type="GO" id="GO:0030915">
    <property type="term" value="C:Smc5-Smc6 complex"/>
    <property type="evidence" value="ECO:0007669"/>
    <property type="project" value="InterPro"/>
</dbReference>
<dbReference type="InterPro" id="IPR026846">
    <property type="entry name" value="Nse2(Mms21)"/>
</dbReference>
<evidence type="ECO:0000256" key="9">
    <source>
        <dbReference type="ARBA" id="ARBA00023242"/>
    </source>
</evidence>
<dbReference type="OrthoDB" id="26899at2759"/>
<dbReference type="UniPathway" id="UPA00886"/>
<feature type="domain" description="SP-RING-type" evidence="11">
    <location>
        <begin position="204"/>
        <end position="286"/>
    </location>
</feature>
<evidence type="ECO:0000256" key="6">
    <source>
        <dbReference type="ARBA" id="ARBA00022771"/>
    </source>
</evidence>
<evidence type="ECO:0000256" key="1">
    <source>
        <dbReference type="ARBA" id="ARBA00004123"/>
    </source>
</evidence>
<evidence type="ECO:0000313" key="12">
    <source>
        <dbReference type="EMBL" id="KAG2181712.1"/>
    </source>
</evidence>
<dbReference type="GO" id="GO:0061665">
    <property type="term" value="F:SUMO ligase activity"/>
    <property type="evidence" value="ECO:0007669"/>
    <property type="project" value="TreeGrafter"/>
</dbReference>
<dbReference type="Gene3D" id="3.30.40.10">
    <property type="entry name" value="Zinc/RING finger domain, C3HC4 (zinc finger)"/>
    <property type="match status" value="1"/>
</dbReference>
<dbReference type="AlphaFoldDB" id="A0A8H7PWR8"/>
<protein>
    <recommendedName>
        <fullName evidence="11">SP-RING-type domain-containing protein</fullName>
    </recommendedName>
</protein>
<name>A0A8H7PWR8_9FUNG</name>
<evidence type="ECO:0000259" key="11">
    <source>
        <dbReference type="PROSITE" id="PS51044"/>
    </source>
</evidence>
<comment type="caution">
    <text evidence="12">The sequence shown here is derived from an EMBL/GenBank/DDBJ whole genome shotgun (WGS) entry which is preliminary data.</text>
</comment>
<dbReference type="InterPro" id="IPR004181">
    <property type="entry name" value="Znf_MIZ"/>
</dbReference>
<dbReference type="CDD" id="cd16651">
    <property type="entry name" value="SPL-RING_NSE2"/>
    <property type="match status" value="1"/>
</dbReference>
<evidence type="ECO:0000256" key="7">
    <source>
        <dbReference type="ARBA" id="ARBA00022786"/>
    </source>
</evidence>
<dbReference type="PANTHER" id="PTHR21330:SF1">
    <property type="entry name" value="E3 SUMO-PROTEIN LIGASE NSE2"/>
    <property type="match status" value="1"/>
</dbReference>
<dbReference type="GO" id="GO:0000724">
    <property type="term" value="P:double-strand break repair via homologous recombination"/>
    <property type="evidence" value="ECO:0007669"/>
    <property type="project" value="InterPro"/>
</dbReference>
<keyword evidence="13" id="KW-1185">Reference proteome</keyword>
<comment type="similarity">
    <text evidence="3">Belongs to the NSE2 family.</text>
</comment>
<organism evidence="12 13">
    <name type="scientific">Umbelopsis vinacea</name>
    <dbReference type="NCBI Taxonomy" id="44442"/>
    <lineage>
        <taxon>Eukaryota</taxon>
        <taxon>Fungi</taxon>
        <taxon>Fungi incertae sedis</taxon>
        <taxon>Mucoromycota</taxon>
        <taxon>Mucoromycotina</taxon>
        <taxon>Umbelopsidomycetes</taxon>
        <taxon>Umbelopsidales</taxon>
        <taxon>Umbelopsidaceae</taxon>
        <taxon>Umbelopsis</taxon>
    </lineage>
</organism>
<dbReference type="Pfam" id="PF11789">
    <property type="entry name" value="zf-Nse"/>
    <property type="match status" value="1"/>
</dbReference>
<dbReference type="PROSITE" id="PS51044">
    <property type="entry name" value="ZF_SP_RING"/>
    <property type="match status" value="1"/>
</dbReference>
<evidence type="ECO:0000256" key="10">
    <source>
        <dbReference type="PROSITE-ProRule" id="PRU00452"/>
    </source>
</evidence>
<keyword evidence="4" id="KW-0808">Transferase</keyword>
<dbReference type="GO" id="GO:0008270">
    <property type="term" value="F:zinc ion binding"/>
    <property type="evidence" value="ECO:0007669"/>
    <property type="project" value="UniProtKB-KW"/>
</dbReference>
<evidence type="ECO:0000256" key="3">
    <source>
        <dbReference type="ARBA" id="ARBA00008212"/>
    </source>
</evidence>
<keyword evidence="8" id="KW-0862">Zinc</keyword>
<dbReference type="EMBL" id="JAEPRA010000008">
    <property type="protein sequence ID" value="KAG2181712.1"/>
    <property type="molecule type" value="Genomic_DNA"/>
</dbReference>
<reference evidence="12" key="1">
    <citation type="submission" date="2020-12" db="EMBL/GenBank/DDBJ databases">
        <title>Metabolic potential, ecology and presence of endohyphal bacteria is reflected in genomic diversity of Mucoromycotina.</title>
        <authorList>
            <person name="Muszewska A."/>
            <person name="Okrasinska A."/>
            <person name="Steczkiewicz K."/>
            <person name="Drgas O."/>
            <person name="Orlowska M."/>
            <person name="Perlinska-Lenart U."/>
            <person name="Aleksandrzak-Piekarczyk T."/>
            <person name="Szatraj K."/>
            <person name="Zielenkiewicz U."/>
            <person name="Pilsyk S."/>
            <person name="Malc E."/>
            <person name="Mieczkowski P."/>
            <person name="Kruszewska J.S."/>
            <person name="Biernat P."/>
            <person name="Pawlowska J."/>
        </authorList>
    </citation>
    <scope>NUCLEOTIDE SEQUENCE</scope>
    <source>
        <strain evidence="12">WA0000051536</strain>
    </source>
</reference>
<keyword evidence="9" id="KW-0539">Nucleus</keyword>
<dbReference type="GO" id="GO:0005634">
    <property type="term" value="C:nucleus"/>
    <property type="evidence" value="ECO:0007669"/>
    <property type="project" value="UniProtKB-SubCell"/>
</dbReference>
<keyword evidence="7" id="KW-0833">Ubl conjugation pathway</keyword>
<dbReference type="GO" id="GO:0016925">
    <property type="term" value="P:protein sumoylation"/>
    <property type="evidence" value="ECO:0007669"/>
    <property type="project" value="UniProtKB-UniPathway"/>
</dbReference>
<dbReference type="InterPro" id="IPR013083">
    <property type="entry name" value="Znf_RING/FYVE/PHD"/>
</dbReference>
<dbReference type="PANTHER" id="PTHR21330">
    <property type="entry name" value="E3 SUMO-PROTEIN LIGASE NSE2"/>
    <property type="match status" value="1"/>
</dbReference>
<proteinExistence type="inferred from homology"/>
<evidence type="ECO:0000256" key="2">
    <source>
        <dbReference type="ARBA" id="ARBA00004718"/>
    </source>
</evidence>
<evidence type="ECO:0000313" key="13">
    <source>
        <dbReference type="Proteomes" id="UP000612746"/>
    </source>
</evidence>
<gene>
    <name evidence="12" type="ORF">INT44_008527</name>
</gene>
<dbReference type="SUPFAM" id="SSF57850">
    <property type="entry name" value="RING/U-box"/>
    <property type="match status" value="1"/>
</dbReference>
<evidence type="ECO:0000256" key="8">
    <source>
        <dbReference type="ARBA" id="ARBA00022833"/>
    </source>
</evidence>
<accession>A0A8H7PWR8</accession>
<feature type="non-terminal residue" evidence="12">
    <location>
        <position position="1"/>
    </location>
</feature>
<keyword evidence="6 10" id="KW-0863">Zinc-finger</keyword>
<dbReference type="Proteomes" id="UP000612746">
    <property type="component" value="Unassembled WGS sequence"/>
</dbReference>
<evidence type="ECO:0000256" key="5">
    <source>
        <dbReference type="ARBA" id="ARBA00022723"/>
    </source>
</evidence>